<protein>
    <submittedName>
        <fullName evidence="1">VIR protein</fullName>
    </submittedName>
</protein>
<dbReference type="VEuPathDB" id="PlasmoDB:PVX_064690"/>
<evidence type="ECO:0000313" key="2">
    <source>
        <dbReference type="Proteomes" id="UP000305196"/>
    </source>
</evidence>
<accession>A0A1G4EAH5</accession>
<dbReference type="Proteomes" id="UP000305196">
    <property type="component" value="Unassembled WGS sequence"/>
</dbReference>
<organism evidence="1 2">
    <name type="scientific">Plasmodium vivax</name>
    <name type="common">malaria parasite P. vivax</name>
    <dbReference type="NCBI Taxonomy" id="5855"/>
    <lineage>
        <taxon>Eukaryota</taxon>
        <taxon>Sar</taxon>
        <taxon>Alveolata</taxon>
        <taxon>Apicomplexa</taxon>
        <taxon>Aconoidasida</taxon>
        <taxon>Haemosporida</taxon>
        <taxon>Plasmodiidae</taxon>
        <taxon>Plasmodium</taxon>
        <taxon>Plasmodium (Plasmodium)</taxon>
    </lineage>
</organism>
<proteinExistence type="predicted"/>
<sequence length="279" mass="33341">MAERLTKKDLDKFPSNIWYSNFEGGDKGCEQVSFYSEIKGELEGRHQYYDLSKISENIVRALCYLYKRKMYHQKDFDKDRCSYLYYWLGDKIYSKVHDKKIFTIIIKMIYEVFYSTDFRNTCNPLFKDIDIDKDAFNTYKMLHDYSNDYGNIKTDTSHGYTTCDKDYKEFIEKYINIYNVVHSNCRIEKTNKYDCDYFNELFEGYNHDDLSSFHCLHHNAQTLPFEGQEVREPSRASLPVPRISRENLVSLIYPKTQGYGGQNLDIIPMQLMVQQDFKY</sequence>
<dbReference type="VEuPathDB" id="PlasmoDB:PVPAM_000037900"/>
<dbReference type="AlphaFoldDB" id="A0A1G4EAH5"/>
<reference evidence="1 2" key="1">
    <citation type="submission" date="2016-07" db="EMBL/GenBank/DDBJ databases">
        <authorList>
            <consortium name="Pathogen Informatics"/>
        </authorList>
    </citation>
    <scope>NUCLEOTIDE SEQUENCE [LARGE SCALE GENOMIC DNA]</scope>
</reference>
<gene>
    <name evidence="1" type="ORF">PVC01_000055700</name>
</gene>
<evidence type="ECO:0000313" key="1">
    <source>
        <dbReference type="EMBL" id="SCA60239.1"/>
    </source>
</evidence>
<name>A0A1G4EAH5_PLAVI</name>
<dbReference type="InterPro" id="IPR008780">
    <property type="entry name" value="Plasmodium_Vir"/>
</dbReference>
<dbReference type="EMBL" id="FLYI01000119">
    <property type="protein sequence ID" value="SCA60239.1"/>
    <property type="molecule type" value="Genomic_DNA"/>
</dbReference>
<dbReference type="Pfam" id="PF05795">
    <property type="entry name" value="Plasmodium_Vir"/>
    <property type="match status" value="1"/>
</dbReference>
<dbReference type="VEuPathDB" id="PlasmoDB:PVP01_0003730"/>